<organism evidence="2 3">
    <name type="scientific">Aureibaculum marinum</name>
    <dbReference type="NCBI Taxonomy" id="2487930"/>
    <lineage>
        <taxon>Bacteria</taxon>
        <taxon>Pseudomonadati</taxon>
        <taxon>Bacteroidota</taxon>
        <taxon>Flavobacteriia</taxon>
        <taxon>Flavobacteriales</taxon>
        <taxon>Flavobacteriaceae</taxon>
        <taxon>Aureibaculum</taxon>
    </lineage>
</organism>
<comment type="caution">
    <text evidence="2">The sequence shown here is derived from an EMBL/GenBank/DDBJ whole genome shotgun (WGS) entry which is preliminary data.</text>
</comment>
<sequence length="63" mass="7594">MKKEELKKQLIERINKIENENKLNAIQAILNTLENEHIEFDNYHNALETEDFSGYIKEWLKSM</sequence>
<dbReference type="Proteomes" id="UP000270856">
    <property type="component" value="Unassembled WGS sequence"/>
</dbReference>
<evidence type="ECO:0000313" key="2">
    <source>
        <dbReference type="EMBL" id="RPD99064.1"/>
    </source>
</evidence>
<dbReference type="EMBL" id="RPFJ01000005">
    <property type="protein sequence ID" value="RPD99064.1"/>
    <property type="molecule type" value="Genomic_DNA"/>
</dbReference>
<reference evidence="2 3" key="1">
    <citation type="submission" date="2018-11" db="EMBL/GenBank/DDBJ databases">
        <title>Aureibaculum marinum gen. nov., sp. nov., a member of the family Flavobacteriaceae isolated from the Bohai Sea.</title>
        <authorList>
            <person name="Ji X."/>
        </authorList>
    </citation>
    <scope>NUCLEOTIDE SEQUENCE [LARGE SCALE GENOMIC DNA]</scope>
    <source>
        <strain evidence="2 3">BH-SD17</strain>
    </source>
</reference>
<dbReference type="AlphaFoldDB" id="A0A3N4NS83"/>
<accession>A0A3N4NS83</accession>
<keyword evidence="1" id="KW-0175">Coiled coil</keyword>
<dbReference type="RefSeq" id="WP_123896730.1">
    <property type="nucleotide sequence ID" value="NZ_RPFJ01000005.1"/>
</dbReference>
<name>A0A3N4NS83_9FLAO</name>
<proteinExistence type="predicted"/>
<gene>
    <name evidence="2" type="ORF">EGM88_04225</name>
</gene>
<evidence type="ECO:0000256" key="1">
    <source>
        <dbReference type="SAM" id="Coils"/>
    </source>
</evidence>
<protein>
    <submittedName>
        <fullName evidence="2">Uncharacterized protein</fullName>
    </submittedName>
</protein>
<evidence type="ECO:0000313" key="3">
    <source>
        <dbReference type="Proteomes" id="UP000270856"/>
    </source>
</evidence>
<feature type="coiled-coil region" evidence="1">
    <location>
        <begin position="3"/>
        <end position="36"/>
    </location>
</feature>
<dbReference type="OrthoDB" id="1450611at2"/>
<keyword evidence="3" id="KW-1185">Reference proteome</keyword>